<comment type="caution">
    <text evidence="2">The sequence shown here is derived from an EMBL/GenBank/DDBJ whole genome shotgun (WGS) entry which is preliminary data.</text>
</comment>
<proteinExistence type="predicted"/>
<keyword evidence="1" id="KW-0812">Transmembrane</keyword>
<organism evidence="2 3">
    <name type="scientific">Xanthomonas melonis</name>
    <dbReference type="NCBI Taxonomy" id="56456"/>
    <lineage>
        <taxon>Bacteria</taxon>
        <taxon>Pseudomonadati</taxon>
        <taxon>Pseudomonadota</taxon>
        <taxon>Gammaproteobacteria</taxon>
        <taxon>Lysobacterales</taxon>
        <taxon>Lysobacteraceae</taxon>
        <taxon>Xanthomonas</taxon>
    </lineage>
</organism>
<dbReference type="Proteomes" id="UP000239865">
    <property type="component" value="Unassembled WGS sequence"/>
</dbReference>
<accession>A0A2S7DDV2</accession>
<evidence type="ECO:0000256" key="1">
    <source>
        <dbReference type="SAM" id="Phobius"/>
    </source>
</evidence>
<evidence type="ECO:0000313" key="3">
    <source>
        <dbReference type="Proteomes" id="UP000239865"/>
    </source>
</evidence>
<keyword evidence="1" id="KW-0472">Membrane</keyword>
<dbReference type="OrthoDB" id="6008957at2"/>
<evidence type="ECO:0000313" key="2">
    <source>
        <dbReference type="EMBL" id="PPU72011.1"/>
    </source>
</evidence>
<protein>
    <submittedName>
        <fullName evidence="2">Uncharacterized protein</fullName>
    </submittedName>
</protein>
<feature type="transmembrane region" description="Helical" evidence="1">
    <location>
        <begin position="6"/>
        <end position="32"/>
    </location>
</feature>
<feature type="transmembrane region" description="Helical" evidence="1">
    <location>
        <begin position="76"/>
        <end position="103"/>
    </location>
</feature>
<keyword evidence="1" id="KW-1133">Transmembrane helix</keyword>
<name>A0A2S7DDV2_9XANT</name>
<sequence length="117" mass="12421">MMTTELLLGLITSLLSRVPLLIAVLLGLVLLWRAPVGPLRRAGLAGVWLLLGCVLAEVALQAIPMLLMQQGNVRRIAMLMGVGSFVLTAVQAVGIGLLVWTLARSLQRPDMGAGQRG</sequence>
<dbReference type="AlphaFoldDB" id="A0A2S7DDV2"/>
<gene>
    <name evidence="2" type="ORF">XmelCFBP4644_13390</name>
</gene>
<reference evidence="2 3" key="1">
    <citation type="submission" date="2016-08" db="EMBL/GenBank/DDBJ databases">
        <authorList>
            <person name="Seilhamer J.J."/>
        </authorList>
    </citation>
    <scope>NUCLEOTIDE SEQUENCE [LARGE SCALE GENOMIC DNA]</scope>
    <source>
        <strain evidence="2 3">CFBP4644</strain>
    </source>
</reference>
<dbReference type="EMBL" id="MDEH01000007">
    <property type="protein sequence ID" value="PPU72011.1"/>
    <property type="molecule type" value="Genomic_DNA"/>
</dbReference>
<dbReference type="RefSeq" id="WP_104587713.1">
    <property type="nucleotide sequence ID" value="NZ_JAJGQH010000009.1"/>
</dbReference>
<feature type="transmembrane region" description="Helical" evidence="1">
    <location>
        <begin position="44"/>
        <end position="64"/>
    </location>
</feature>